<organism evidence="2">
    <name type="scientific">Gordonia sp. MP11Mi</name>
    <dbReference type="NCBI Taxonomy" id="3022769"/>
    <lineage>
        <taxon>Bacteria</taxon>
        <taxon>Bacillati</taxon>
        <taxon>Actinomycetota</taxon>
        <taxon>Actinomycetes</taxon>
        <taxon>Mycobacteriales</taxon>
        <taxon>Gordoniaceae</taxon>
        <taxon>Gordonia</taxon>
    </lineage>
</organism>
<proteinExistence type="predicted"/>
<dbReference type="AlphaFoldDB" id="A0AA97GUV6"/>
<evidence type="ECO:0000256" key="1">
    <source>
        <dbReference type="SAM" id="MobiDB-lite"/>
    </source>
</evidence>
<reference evidence="2" key="1">
    <citation type="submission" date="2023-06" db="EMBL/GenBank/DDBJ databases">
        <title>Gordonia sp. nov. and Pseudochrobactrum sp. nov., two species isolated from the burying beetle Nicrophorus vespilloides.</title>
        <authorList>
            <person name="Poehlein A."/>
            <person name="Guzman J."/>
            <person name="Daniel R."/>
            <person name="Vilcinskas A."/>
        </authorList>
    </citation>
    <scope>NUCLEOTIDE SEQUENCE</scope>
    <source>
        <strain evidence="2">MP11Mi</strain>
    </source>
</reference>
<dbReference type="RefSeq" id="WP_420041236.1">
    <property type="nucleotide sequence ID" value="NZ_CP128986.1"/>
</dbReference>
<dbReference type="EMBL" id="CP128986">
    <property type="protein sequence ID" value="WOC11967.1"/>
    <property type="molecule type" value="Genomic_DNA"/>
</dbReference>
<name>A0AA97GUV6_9ACTN</name>
<protein>
    <submittedName>
        <fullName evidence="2">Uncharacterized protein</fullName>
    </submittedName>
</protein>
<evidence type="ECO:0000313" key="2">
    <source>
        <dbReference type="EMBL" id="WOC11967.1"/>
    </source>
</evidence>
<sequence>MTLTTPTTPGVTSAPGVVGALREPHASGRAALELVAAALRPLADLSPTYTQWGHDVADMITRHDLARAVRRRDVSMVHHFARTARTEALRTDASLALAMLTFIGHGPRRDATDSDDAPFYRLLGDDRDPSGDDPPPRFLDPQTTPRTPTAPPRD</sequence>
<accession>A0AA97GUV6</accession>
<feature type="region of interest" description="Disordered" evidence="1">
    <location>
        <begin position="106"/>
        <end position="154"/>
    </location>
</feature>
<gene>
    <name evidence="2" type="ORF">MP11Mi_10480</name>
</gene>